<protein>
    <submittedName>
        <fullName evidence="1">Uncharacterized protein</fullName>
    </submittedName>
</protein>
<sequence length="124" mass="14898">MYNISSLEPGECFYYVFEYYYFQHLKVLKKRAEMMRVEIVGSDQDKDDIRIIDFDQCVDCFETLEEAREVYERNLKARKEELADIDFLFDELINEAGETTTDRDIELYKEAFENFKKAIVLKRG</sequence>
<evidence type="ECO:0000313" key="2">
    <source>
        <dbReference type="Proteomes" id="UP000306509"/>
    </source>
</evidence>
<reference evidence="1 2" key="1">
    <citation type="journal article" date="2019" name="Anaerobe">
        <title>Detection of Robinsoniella peoriensis in multiple bone samples of a trauma patient.</title>
        <authorList>
            <person name="Schrottner P."/>
            <person name="Hartwich K."/>
            <person name="Bunk B."/>
            <person name="Schober I."/>
            <person name="Helbig S."/>
            <person name="Rudolph W.W."/>
            <person name="Gunzer F."/>
        </authorList>
    </citation>
    <scope>NUCLEOTIDE SEQUENCE [LARGE SCALE GENOMIC DNA]</scope>
    <source>
        <strain evidence="1 2">DSM 106044</strain>
    </source>
</reference>
<accession>A0A4U8QCI2</accession>
<dbReference type="Proteomes" id="UP000306509">
    <property type="component" value="Unassembled WGS sequence"/>
</dbReference>
<organism evidence="1 2">
    <name type="scientific">Robinsoniella peoriensis</name>
    <dbReference type="NCBI Taxonomy" id="180332"/>
    <lineage>
        <taxon>Bacteria</taxon>
        <taxon>Bacillati</taxon>
        <taxon>Bacillota</taxon>
        <taxon>Clostridia</taxon>
        <taxon>Lachnospirales</taxon>
        <taxon>Lachnospiraceae</taxon>
        <taxon>Robinsoniella</taxon>
    </lineage>
</organism>
<dbReference type="STRING" id="180332.GCA_000797495_05272"/>
<name>A0A4U8QCI2_9FIRM</name>
<proteinExistence type="predicted"/>
<dbReference type="AlphaFoldDB" id="A0A4U8QCI2"/>
<gene>
    <name evidence="1" type="ORF">DSM106044_03447</name>
</gene>
<dbReference type="RefSeq" id="WP_138003131.1">
    <property type="nucleotide sequence ID" value="NZ_QGQD01000067.1"/>
</dbReference>
<dbReference type="EMBL" id="QGQD01000067">
    <property type="protein sequence ID" value="TLC99655.1"/>
    <property type="molecule type" value="Genomic_DNA"/>
</dbReference>
<keyword evidence="2" id="KW-1185">Reference proteome</keyword>
<evidence type="ECO:0000313" key="1">
    <source>
        <dbReference type="EMBL" id="TLC99655.1"/>
    </source>
</evidence>
<comment type="caution">
    <text evidence="1">The sequence shown here is derived from an EMBL/GenBank/DDBJ whole genome shotgun (WGS) entry which is preliminary data.</text>
</comment>